<keyword evidence="2" id="KW-1185">Reference proteome</keyword>
<dbReference type="AlphaFoldDB" id="A0A839QRT3"/>
<reference evidence="1 2" key="1">
    <citation type="submission" date="2020-08" db="EMBL/GenBank/DDBJ databases">
        <title>Sequencing the genomes of 1000 actinobacteria strains.</title>
        <authorList>
            <person name="Klenk H.-P."/>
        </authorList>
    </citation>
    <scope>NUCLEOTIDE SEQUENCE [LARGE SCALE GENOMIC DNA]</scope>
    <source>
        <strain evidence="1 2">DSM 22826</strain>
    </source>
</reference>
<evidence type="ECO:0000313" key="2">
    <source>
        <dbReference type="Proteomes" id="UP000523000"/>
    </source>
</evidence>
<protein>
    <submittedName>
        <fullName evidence="1">Uncharacterized protein</fullName>
    </submittedName>
</protein>
<name>A0A839QRT3_9MICC</name>
<proteinExistence type="predicted"/>
<comment type="caution">
    <text evidence="1">The sequence shown here is derived from an EMBL/GenBank/DDBJ whole genome shotgun (WGS) entry which is preliminary data.</text>
</comment>
<organism evidence="1 2">
    <name type="scientific">Paeniglutamicibacter cryotolerans</name>
    <dbReference type="NCBI Taxonomy" id="670079"/>
    <lineage>
        <taxon>Bacteria</taxon>
        <taxon>Bacillati</taxon>
        <taxon>Actinomycetota</taxon>
        <taxon>Actinomycetes</taxon>
        <taxon>Micrococcales</taxon>
        <taxon>Micrococcaceae</taxon>
        <taxon>Paeniglutamicibacter</taxon>
    </lineage>
</organism>
<dbReference type="Proteomes" id="UP000523000">
    <property type="component" value="Unassembled WGS sequence"/>
</dbReference>
<accession>A0A839QRT3</accession>
<evidence type="ECO:0000313" key="1">
    <source>
        <dbReference type="EMBL" id="MBB2997385.1"/>
    </source>
</evidence>
<dbReference type="EMBL" id="JACHVS010000002">
    <property type="protein sequence ID" value="MBB2997385.1"/>
    <property type="molecule type" value="Genomic_DNA"/>
</dbReference>
<dbReference type="RefSeq" id="WP_183512933.1">
    <property type="nucleotide sequence ID" value="NZ_BAABGK010000018.1"/>
</dbReference>
<gene>
    <name evidence="1" type="ORF">E9229_003632</name>
</gene>
<sequence>MGAGHTARSVRAFFLNGGSDALIVRVGRQTTTASATLPGAGGSTRVVTAESSGAWGTGLRITVVHGPADATGTVPFSLCVNEVDPAGGAIRLAEAHSGLSPDPASGR</sequence>